<gene>
    <name evidence="2" type="ORF">VPARA_08000</name>
</gene>
<accession>A0A0H2M5Z5</accession>
<reference evidence="2" key="1">
    <citation type="submission" date="2015-03" db="EMBL/GenBank/DDBJ databases">
        <title>Genome sequence of Variovorax paradoxus TBEA6.</title>
        <authorList>
            <person name="Poehlein A."/>
            <person name="Schuldes J."/>
            <person name="Wuebbeler J.H."/>
            <person name="Hiessl S."/>
            <person name="Steinbuechel A."/>
            <person name="Daniel R."/>
        </authorList>
    </citation>
    <scope>NUCLEOTIDE SEQUENCE [LARGE SCALE GENOMIC DNA]</scope>
    <source>
        <strain evidence="2">TBEA6</strain>
    </source>
</reference>
<sequence length="161" mass="17583">MNTFLFMVFLLAIGLLGFAAIARKRSGQNSSGFVDKPKARPPLTAREQAMYNRLVQTLPDLVVLPQVSFGALLTARTRAARSSFSRKIADFVVCDRSFKVVAVVAFGGDKSSKGKSQRDLDREALLVEAGYRVLRYPRVPDVGRVEADFDPTLASVSPMGS</sequence>
<comment type="caution">
    <text evidence="2">The sequence shown here is derived from an EMBL/GenBank/DDBJ whole genome shotgun (WGS) entry which is preliminary data.</text>
</comment>
<name>A0A0H2M5Z5_VARPD</name>
<dbReference type="RefSeq" id="WP_047783388.1">
    <property type="nucleotide sequence ID" value="NZ_JZWI01000005.1"/>
</dbReference>
<protein>
    <recommendedName>
        <fullName evidence="1">DUF2726 domain-containing protein</fullName>
    </recommendedName>
</protein>
<proteinExistence type="predicted"/>
<evidence type="ECO:0000259" key="1">
    <source>
        <dbReference type="Pfam" id="PF10881"/>
    </source>
</evidence>
<evidence type="ECO:0000313" key="2">
    <source>
        <dbReference type="EMBL" id="KLN57789.1"/>
    </source>
</evidence>
<dbReference type="Proteomes" id="UP000035170">
    <property type="component" value="Unassembled WGS sequence"/>
</dbReference>
<keyword evidence="3" id="KW-1185">Reference proteome</keyword>
<dbReference type="AlphaFoldDB" id="A0A0H2M5Z5"/>
<evidence type="ECO:0000313" key="3">
    <source>
        <dbReference type="Proteomes" id="UP000035170"/>
    </source>
</evidence>
<dbReference type="InterPro" id="IPR024402">
    <property type="entry name" value="DUF2726"/>
</dbReference>
<dbReference type="PATRIC" id="fig|34073.19.peg.812"/>
<dbReference type="Pfam" id="PF10881">
    <property type="entry name" value="DUF2726"/>
    <property type="match status" value="1"/>
</dbReference>
<dbReference type="EMBL" id="JZWI01000005">
    <property type="protein sequence ID" value="KLN57789.1"/>
    <property type="molecule type" value="Genomic_DNA"/>
</dbReference>
<organism evidence="2 3">
    <name type="scientific">Variovorax paradoxus</name>
    <dbReference type="NCBI Taxonomy" id="34073"/>
    <lineage>
        <taxon>Bacteria</taxon>
        <taxon>Pseudomonadati</taxon>
        <taxon>Pseudomonadota</taxon>
        <taxon>Betaproteobacteria</taxon>
        <taxon>Burkholderiales</taxon>
        <taxon>Comamonadaceae</taxon>
        <taxon>Variovorax</taxon>
    </lineage>
</organism>
<feature type="domain" description="DUF2726" evidence="1">
    <location>
        <begin position="43"/>
        <end position="144"/>
    </location>
</feature>